<dbReference type="Proteomes" id="UP000254572">
    <property type="component" value="Unassembled WGS sequence"/>
</dbReference>
<dbReference type="AlphaFoldDB" id="A0A381EFK7"/>
<dbReference type="OrthoDB" id="6689897at2"/>
<dbReference type="Pfam" id="PF07409">
    <property type="entry name" value="GP46"/>
    <property type="match status" value="1"/>
</dbReference>
<dbReference type="InterPro" id="IPR010877">
    <property type="entry name" value="Phage_Mu_Gp46"/>
</dbReference>
<keyword evidence="2" id="KW-1185">Reference proteome</keyword>
<dbReference type="EMBL" id="UFUW01000001">
    <property type="protein sequence ID" value="SUX25719.1"/>
    <property type="molecule type" value="Genomic_DNA"/>
</dbReference>
<protein>
    <submittedName>
        <fullName evidence="1">Phage protein GP46</fullName>
    </submittedName>
</protein>
<dbReference type="SUPFAM" id="SSF160719">
    <property type="entry name" value="gpW/gp25-like"/>
    <property type="match status" value="1"/>
</dbReference>
<sequence>MDAKLNPRTGSYITNARCADISNEIYIRLLTPLGSWWADPSLGSRLHELQREKDLPRVMVLARQYAEQALDPVIKGGRARRIAVAVSRPARGWLLLAIAAEDNGGVVTHLNLRVVL</sequence>
<evidence type="ECO:0000313" key="1">
    <source>
        <dbReference type="EMBL" id="SUX25719.1"/>
    </source>
</evidence>
<organism evidence="1 2">
    <name type="scientific">Cardiobacterium valvarum</name>
    <dbReference type="NCBI Taxonomy" id="194702"/>
    <lineage>
        <taxon>Bacteria</taxon>
        <taxon>Pseudomonadati</taxon>
        <taxon>Pseudomonadota</taxon>
        <taxon>Gammaproteobacteria</taxon>
        <taxon>Cardiobacteriales</taxon>
        <taxon>Cardiobacteriaceae</taxon>
        <taxon>Cardiobacterium</taxon>
    </lineage>
</organism>
<evidence type="ECO:0000313" key="2">
    <source>
        <dbReference type="Proteomes" id="UP000254572"/>
    </source>
</evidence>
<gene>
    <name evidence="1" type="ORF">NCTC13294_02608</name>
</gene>
<dbReference type="RefSeq" id="WP_115612651.1">
    <property type="nucleotide sequence ID" value="NZ_JBHLZC010000001.1"/>
</dbReference>
<name>A0A381EFK7_9GAMM</name>
<accession>A0A381EFK7</accession>
<proteinExistence type="predicted"/>
<dbReference type="Gene3D" id="3.10.450.40">
    <property type="match status" value="1"/>
</dbReference>
<reference evidence="1 2" key="1">
    <citation type="submission" date="2018-06" db="EMBL/GenBank/DDBJ databases">
        <authorList>
            <consortium name="Pathogen Informatics"/>
            <person name="Doyle S."/>
        </authorList>
    </citation>
    <scope>NUCLEOTIDE SEQUENCE [LARGE SCALE GENOMIC DNA]</scope>
    <source>
        <strain evidence="1 2">NCTC13294</strain>
    </source>
</reference>